<evidence type="ECO:0000313" key="3">
    <source>
        <dbReference type="Proteomes" id="UP000243937"/>
    </source>
</evidence>
<name>A0A1Y0D7G9_9GAMM</name>
<organism evidence="2 3">
    <name type="scientific">Oceanisphaera profunda</name>
    <dbReference type="NCBI Taxonomy" id="1416627"/>
    <lineage>
        <taxon>Bacteria</taxon>
        <taxon>Pseudomonadati</taxon>
        <taxon>Pseudomonadota</taxon>
        <taxon>Gammaproteobacteria</taxon>
        <taxon>Aeromonadales</taxon>
        <taxon>Aeromonadaceae</taxon>
        <taxon>Oceanisphaera</taxon>
    </lineage>
</organism>
<dbReference type="RefSeq" id="WP_087038067.1">
    <property type="nucleotide sequence ID" value="NZ_CP021377.1"/>
</dbReference>
<dbReference type="GO" id="GO:0016787">
    <property type="term" value="F:hydrolase activity"/>
    <property type="evidence" value="ECO:0007669"/>
    <property type="project" value="UniProtKB-KW"/>
</dbReference>
<sequence length="219" mass="23841">MNKVIINGADNAPNRVLLAHGAGAGMEHAVMACLATGLADEQIQVIRFEFPFMQKTRQDGRRRPPDRAPALLACWQEMATQFAHPRLFLAGKSLGGRMASLVVDKLSGDELRANELAADAPAAKGLILLGFPFTPPNKPEQFRGEHLANLMTPTLLVQGERDNFGNKAAVQGYDLSPQIHTMWVTDGDHSFSPRKASGTNLDQNLSAIVAAMRSFILER</sequence>
<keyword evidence="2" id="KW-0378">Hydrolase</keyword>
<protein>
    <submittedName>
        <fullName evidence="2">Alpha/beta hydrolase</fullName>
    </submittedName>
</protein>
<accession>A0A1Y0D7G9</accession>
<evidence type="ECO:0000313" key="2">
    <source>
        <dbReference type="EMBL" id="ART83470.1"/>
    </source>
</evidence>
<reference evidence="2 3" key="1">
    <citation type="journal article" date="2014" name="Int. J. Syst. Evol. Microbiol.">
        <title>Oceanisphaera profunda sp. nov., a marine bacterium isolated from deep-sea sediment, and emended description of the genus Oceanisphaera.</title>
        <authorList>
            <person name="Xu Z."/>
            <person name="Zhang X.Y."/>
            <person name="Su H.N."/>
            <person name="Yu Z.C."/>
            <person name="Liu C."/>
            <person name="Li H."/>
            <person name="Chen X.L."/>
            <person name="Song X.Y."/>
            <person name="Xie B.B."/>
            <person name="Qin Q.L."/>
            <person name="Zhou B.C."/>
            <person name="Shi M."/>
            <person name="Huang Y."/>
            <person name="Zhang Y.Z."/>
        </authorList>
    </citation>
    <scope>NUCLEOTIDE SEQUENCE [LARGE SCALE GENOMIC DNA]</scope>
    <source>
        <strain evidence="2 3">SM1222</strain>
    </source>
</reference>
<feature type="domain" description="KANL3/Tex30 alpha/beta hydrolase-like" evidence="1">
    <location>
        <begin position="14"/>
        <end position="216"/>
    </location>
</feature>
<dbReference type="KEGG" id="opf:CBP31_13255"/>
<dbReference type="AlphaFoldDB" id="A0A1Y0D7G9"/>
<dbReference type="Pfam" id="PF20408">
    <property type="entry name" value="Abhydrolase_11"/>
    <property type="match status" value="1"/>
</dbReference>
<dbReference type="OrthoDB" id="652634at2"/>
<dbReference type="EMBL" id="CP021377">
    <property type="protein sequence ID" value="ART83470.1"/>
    <property type="molecule type" value="Genomic_DNA"/>
</dbReference>
<dbReference type="InterPro" id="IPR026555">
    <property type="entry name" value="NSL3/Tex30"/>
</dbReference>
<dbReference type="Gene3D" id="3.40.50.1820">
    <property type="entry name" value="alpha/beta hydrolase"/>
    <property type="match status" value="1"/>
</dbReference>
<dbReference type="Proteomes" id="UP000243937">
    <property type="component" value="Chromosome"/>
</dbReference>
<dbReference type="PANTHER" id="PTHR13136:SF11">
    <property type="entry name" value="TESTIS-EXPRESSED PROTEIN 30"/>
    <property type="match status" value="1"/>
</dbReference>
<evidence type="ECO:0000259" key="1">
    <source>
        <dbReference type="Pfam" id="PF20408"/>
    </source>
</evidence>
<keyword evidence="3" id="KW-1185">Reference proteome</keyword>
<proteinExistence type="predicted"/>
<dbReference type="InterPro" id="IPR046879">
    <property type="entry name" value="KANL3/Tex30_Abhydrolase"/>
</dbReference>
<dbReference type="InterPro" id="IPR029058">
    <property type="entry name" value="AB_hydrolase_fold"/>
</dbReference>
<dbReference type="SUPFAM" id="SSF53474">
    <property type="entry name" value="alpha/beta-Hydrolases"/>
    <property type="match status" value="1"/>
</dbReference>
<dbReference type="PANTHER" id="PTHR13136">
    <property type="entry name" value="TESTIS DEVELOPMENT PROTEIN PRTD"/>
    <property type="match status" value="1"/>
</dbReference>
<gene>
    <name evidence="2" type="ORF">CBP31_13255</name>
</gene>